<evidence type="ECO:0000256" key="1">
    <source>
        <dbReference type="ARBA" id="ARBA00004202"/>
    </source>
</evidence>
<dbReference type="GO" id="GO:0016887">
    <property type="term" value="F:ATP hydrolysis activity"/>
    <property type="evidence" value="ECO:0007669"/>
    <property type="project" value="InterPro"/>
</dbReference>
<dbReference type="Pfam" id="PF00005">
    <property type="entry name" value="ABC_tran"/>
    <property type="match status" value="1"/>
</dbReference>
<reference evidence="8 9" key="1">
    <citation type="journal article" date="2015" name="MBio">
        <title>Genome-Resolved Metagenomic Analysis Reveals Roles for Candidate Phyla and Other Microbial Community Members in Biogeochemical Transformations in Oil Reservoirs.</title>
        <authorList>
            <person name="Hu P."/>
            <person name="Tom L."/>
            <person name="Singh A."/>
            <person name="Thomas B.C."/>
            <person name="Baker B.J."/>
            <person name="Piceno Y.M."/>
            <person name="Andersen G.L."/>
            <person name="Banfield J.F."/>
        </authorList>
    </citation>
    <scope>NUCLEOTIDE SEQUENCE [LARGE SCALE GENOMIC DNA]</scope>
    <source>
        <strain evidence="8">46_26</strain>
    </source>
</reference>
<evidence type="ECO:0000256" key="6">
    <source>
        <dbReference type="ARBA" id="ARBA00022840"/>
    </source>
</evidence>
<evidence type="ECO:0000256" key="5">
    <source>
        <dbReference type="ARBA" id="ARBA00022741"/>
    </source>
</evidence>
<dbReference type="SUPFAM" id="SSF52540">
    <property type="entry name" value="P-loop containing nucleoside triphosphate hydrolases"/>
    <property type="match status" value="1"/>
</dbReference>
<dbReference type="AlphaFoldDB" id="A0A101EPE3"/>
<dbReference type="GO" id="GO:0005886">
    <property type="term" value="C:plasma membrane"/>
    <property type="evidence" value="ECO:0007669"/>
    <property type="project" value="UniProtKB-SubCell"/>
</dbReference>
<dbReference type="Pfam" id="PF08352">
    <property type="entry name" value="oligo_HPY"/>
    <property type="match status" value="1"/>
</dbReference>
<evidence type="ECO:0000256" key="3">
    <source>
        <dbReference type="ARBA" id="ARBA00022448"/>
    </source>
</evidence>
<evidence type="ECO:0000256" key="7">
    <source>
        <dbReference type="ARBA" id="ARBA00023136"/>
    </source>
</evidence>
<dbReference type="PANTHER" id="PTHR43297">
    <property type="entry name" value="OLIGOPEPTIDE TRANSPORT ATP-BINDING PROTEIN APPD"/>
    <property type="match status" value="1"/>
</dbReference>
<sequence>MKVLELENVSVRYKTEEKTVNAVENVSFHLEKGETLGLVGESGCGKSTLGFSIMRLLPKGTKIDGSIKIEGTDISSLSDEEMRQIRGSKVAMIFQDPMTSLNPILRIEDHFVEMILTHRPELSKEDARELAAKALEDVGINRNRLRDYPFQFSGGMRQRVMIALSIVLNPAVLIADEPTTSLDVIVQAQIMELLEKLTKEHKTAMILITHDMGLVAEAADRIGVMYAGHLVELASKERIFTNPLHPYTVGLLRSIPNTDVNDRELRYIPGSPPDLSNPPEGCRFAPRCEKAMKICWEKEPPEFEIDGTRVKCWLYGGDQNGTD</sequence>
<dbReference type="InterPro" id="IPR003439">
    <property type="entry name" value="ABC_transporter-like_ATP-bd"/>
</dbReference>
<dbReference type="PATRIC" id="fig|93930.3.peg.540"/>
<keyword evidence="4" id="KW-1003">Cell membrane</keyword>
<organism evidence="8 9">
    <name type="scientific">Thermotoga petrophila</name>
    <dbReference type="NCBI Taxonomy" id="93929"/>
    <lineage>
        <taxon>Bacteria</taxon>
        <taxon>Thermotogati</taxon>
        <taxon>Thermotogota</taxon>
        <taxon>Thermotogae</taxon>
        <taxon>Thermotogales</taxon>
        <taxon>Thermotogaceae</taxon>
        <taxon>Thermotoga</taxon>
    </lineage>
</organism>
<comment type="caution">
    <text evidence="8">The sequence shown here is derived from an EMBL/GenBank/DDBJ whole genome shotgun (WGS) entry which is preliminary data.</text>
</comment>
<proteinExistence type="inferred from homology"/>
<dbReference type="InterPro" id="IPR003593">
    <property type="entry name" value="AAA+_ATPase"/>
</dbReference>
<dbReference type="CDD" id="cd03257">
    <property type="entry name" value="ABC_NikE_OppD_transporters"/>
    <property type="match status" value="1"/>
</dbReference>
<dbReference type="InterPro" id="IPR027417">
    <property type="entry name" value="P-loop_NTPase"/>
</dbReference>
<dbReference type="PROSITE" id="PS00211">
    <property type="entry name" value="ABC_TRANSPORTER_1"/>
    <property type="match status" value="1"/>
</dbReference>
<keyword evidence="5" id="KW-0547">Nucleotide-binding</keyword>
<dbReference type="PANTHER" id="PTHR43297:SF2">
    <property type="entry name" value="DIPEPTIDE TRANSPORT ATP-BINDING PROTEIN DPPD"/>
    <property type="match status" value="1"/>
</dbReference>
<dbReference type="InterPro" id="IPR050388">
    <property type="entry name" value="ABC_Ni/Peptide_Import"/>
</dbReference>
<evidence type="ECO:0000256" key="2">
    <source>
        <dbReference type="ARBA" id="ARBA00005417"/>
    </source>
</evidence>
<dbReference type="SMART" id="SM00382">
    <property type="entry name" value="AAA"/>
    <property type="match status" value="1"/>
</dbReference>
<dbReference type="FunFam" id="3.40.50.300:FF:000016">
    <property type="entry name" value="Oligopeptide ABC transporter ATP-binding component"/>
    <property type="match status" value="1"/>
</dbReference>
<protein>
    <submittedName>
        <fullName evidence="8">Oligopeptide ABC transporter, ATP-binding protein</fullName>
    </submittedName>
</protein>
<keyword evidence="7" id="KW-0472">Membrane</keyword>
<evidence type="ECO:0000256" key="4">
    <source>
        <dbReference type="ARBA" id="ARBA00022475"/>
    </source>
</evidence>
<dbReference type="Gene3D" id="3.40.50.300">
    <property type="entry name" value="P-loop containing nucleotide triphosphate hydrolases"/>
    <property type="match status" value="1"/>
</dbReference>
<comment type="similarity">
    <text evidence="2">Belongs to the ABC transporter superfamily.</text>
</comment>
<dbReference type="GO" id="GO:0015833">
    <property type="term" value="P:peptide transport"/>
    <property type="evidence" value="ECO:0007669"/>
    <property type="project" value="InterPro"/>
</dbReference>
<dbReference type="GO" id="GO:0005524">
    <property type="term" value="F:ATP binding"/>
    <property type="evidence" value="ECO:0007669"/>
    <property type="project" value="UniProtKB-KW"/>
</dbReference>
<dbReference type="InterPro" id="IPR017871">
    <property type="entry name" value="ABC_transporter-like_CS"/>
</dbReference>
<dbReference type="PROSITE" id="PS50893">
    <property type="entry name" value="ABC_TRANSPORTER_2"/>
    <property type="match status" value="1"/>
</dbReference>
<gene>
    <name evidence="8" type="ORF">XD57_1494</name>
</gene>
<dbReference type="Proteomes" id="UP000058636">
    <property type="component" value="Unassembled WGS sequence"/>
</dbReference>
<keyword evidence="3" id="KW-0813">Transport</keyword>
<dbReference type="EMBL" id="LGFG01000170">
    <property type="protein sequence ID" value="KUK22408.1"/>
    <property type="molecule type" value="Genomic_DNA"/>
</dbReference>
<dbReference type="RefSeq" id="WP_334099814.1">
    <property type="nucleotide sequence ID" value="NZ_DAITJQ010000001.1"/>
</dbReference>
<dbReference type="NCBIfam" id="TIGR01727">
    <property type="entry name" value="oligo_HPY"/>
    <property type="match status" value="1"/>
</dbReference>
<keyword evidence="6 8" id="KW-0067">ATP-binding</keyword>
<comment type="subcellular location">
    <subcellularLocation>
        <location evidence="1">Cell membrane</location>
        <topology evidence="1">Peripheral membrane protein</topology>
    </subcellularLocation>
</comment>
<name>A0A101EPE3_9THEM</name>
<evidence type="ECO:0000313" key="9">
    <source>
        <dbReference type="Proteomes" id="UP000058636"/>
    </source>
</evidence>
<dbReference type="InterPro" id="IPR013563">
    <property type="entry name" value="Oligopep_ABC_C"/>
</dbReference>
<accession>A0A101EPE3</accession>
<evidence type="ECO:0000313" key="8">
    <source>
        <dbReference type="EMBL" id="KUK22408.1"/>
    </source>
</evidence>